<dbReference type="GO" id="GO:0033765">
    <property type="term" value="F:steroid dehydrogenase activity, acting on the CH-CH group of donors"/>
    <property type="evidence" value="ECO:0007669"/>
    <property type="project" value="UniProtKB-ARBA"/>
</dbReference>
<dbReference type="InterPro" id="IPR036188">
    <property type="entry name" value="FAD/NAD-bd_sf"/>
</dbReference>
<keyword evidence="2" id="KW-0285">Flavoprotein</keyword>
<sequence>MAIKHDPNDECDVLVIGSGAGALTGAYTAAREGLSVIVAEASAHFGGTTAYSGGGMWFPCNAALQRAGHHDTLDDARTYFHAVVGDRTPTELQDAFINTGAPLIDYLEADTDFKFMPFPWPDYFGSAPQASATGRHIMAKPVKAEKLGALRDTLRPPLGTERAGEPLPDGLFGGQALLARLLIALSKQPHADLRRNTVCDELVRTDGTITGAVVTQDGQRRHIHARHGVLIAAGGFEHNEQMRADHAVPGNTRDAMGPPSNQGLATLAGIAAGADTDLMSEAWWSPGITHPDGTSTFSLWFTAGIFVDDHGQRFVNESAAYDRIGRRILARLADGRMKLPYWLVYDDRAGERPPVQSTSVPLGDTQDYVDAGLWHTAHTLEELATKIGVPADDLHRTVTRFNTSAETGTDEDFARGDEPFDRAFTDGASPLVPITQGPFHAAAFGISDLGTKGGLRTDASARVLDTEGRIIPGLYAAGNSMAAVSGTTYPGGGNPIGACMVFSHLAALHMARRATEGPQAT</sequence>
<keyword evidence="4" id="KW-0560">Oxidoreductase</keyword>
<evidence type="ECO:0000313" key="6">
    <source>
        <dbReference type="EMBL" id="TDD80548.1"/>
    </source>
</evidence>
<dbReference type="Pfam" id="PF00890">
    <property type="entry name" value="FAD_binding_2"/>
    <property type="match status" value="1"/>
</dbReference>
<keyword evidence="7" id="KW-1185">Reference proteome</keyword>
<evidence type="ECO:0000256" key="1">
    <source>
        <dbReference type="ARBA" id="ARBA00001974"/>
    </source>
</evidence>
<gene>
    <name evidence="6" type="ORF">E1202_30290</name>
</gene>
<dbReference type="PRINTS" id="PR00411">
    <property type="entry name" value="PNDRDTASEI"/>
</dbReference>
<dbReference type="InterPro" id="IPR003953">
    <property type="entry name" value="FAD-dep_OxRdtase_2_FAD-bd"/>
</dbReference>
<keyword evidence="3" id="KW-0274">FAD</keyword>
<reference evidence="6 7" key="1">
    <citation type="submission" date="2019-03" db="EMBL/GenBank/DDBJ databases">
        <title>Draft genome sequences of novel Actinobacteria.</title>
        <authorList>
            <person name="Sahin N."/>
            <person name="Ay H."/>
            <person name="Saygin H."/>
        </authorList>
    </citation>
    <scope>NUCLEOTIDE SEQUENCE [LARGE SCALE GENOMIC DNA]</scope>
    <source>
        <strain evidence="6 7">5K548</strain>
    </source>
</reference>
<dbReference type="AlphaFoldDB" id="A0A4R5B337"/>
<dbReference type="SUPFAM" id="SSF56425">
    <property type="entry name" value="Succinate dehydrogenase/fumarate reductase flavoprotein, catalytic domain"/>
    <property type="match status" value="1"/>
</dbReference>
<dbReference type="GO" id="GO:0008202">
    <property type="term" value="P:steroid metabolic process"/>
    <property type="evidence" value="ECO:0007669"/>
    <property type="project" value="UniProtKB-ARBA"/>
</dbReference>
<protein>
    <submittedName>
        <fullName evidence="6">FAD-binding protein</fullName>
    </submittedName>
</protein>
<evidence type="ECO:0000256" key="2">
    <source>
        <dbReference type="ARBA" id="ARBA00022630"/>
    </source>
</evidence>
<dbReference type="Gene3D" id="3.50.50.60">
    <property type="entry name" value="FAD/NAD(P)-binding domain"/>
    <property type="match status" value="2"/>
</dbReference>
<organism evidence="6 7">
    <name type="scientific">Saccharopolyspora karakumensis</name>
    <dbReference type="NCBI Taxonomy" id="2530386"/>
    <lineage>
        <taxon>Bacteria</taxon>
        <taxon>Bacillati</taxon>
        <taxon>Actinomycetota</taxon>
        <taxon>Actinomycetes</taxon>
        <taxon>Pseudonocardiales</taxon>
        <taxon>Pseudonocardiaceae</taxon>
        <taxon>Saccharopolyspora</taxon>
    </lineage>
</organism>
<feature type="domain" description="FAD-dependent oxidoreductase 2 FAD-binding" evidence="5">
    <location>
        <begin position="12"/>
        <end position="495"/>
    </location>
</feature>
<evidence type="ECO:0000256" key="4">
    <source>
        <dbReference type="ARBA" id="ARBA00023002"/>
    </source>
</evidence>
<dbReference type="InterPro" id="IPR027477">
    <property type="entry name" value="Succ_DH/fumarate_Rdtase_cat_sf"/>
</dbReference>
<name>A0A4R5B337_9PSEU</name>
<dbReference type="InterPro" id="IPR050315">
    <property type="entry name" value="FAD-oxidoreductase_2"/>
</dbReference>
<dbReference type="EMBL" id="SMLA01000094">
    <property type="protein sequence ID" value="TDD80548.1"/>
    <property type="molecule type" value="Genomic_DNA"/>
</dbReference>
<evidence type="ECO:0000313" key="7">
    <source>
        <dbReference type="Proteomes" id="UP000294723"/>
    </source>
</evidence>
<dbReference type="Proteomes" id="UP000294723">
    <property type="component" value="Unassembled WGS sequence"/>
</dbReference>
<dbReference type="PANTHER" id="PTHR43400">
    <property type="entry name" value="FUMARATE REDUCTASE"/>
    <property type="match status" value="1"/>
</dbReference>
<comment type="caution">
    <text evidence="6">The sequence shown here is derived from an EMBL/GenBank/DDBJ whole genome shotgun (WGS) entry which is preliminary data.</text>
</comment>
<evidence type="ECO:0000256" key="3">
    <source>
        <dbReference type="ARBA" id="ARBA00022827"/>
    </source>
</evidence>
<evidence type="ECO:0000259" key="5">
    <source>
        <dbReference type="Pfam" id="PF00890"/>
    </source>
</evidence>
<proteinExistence type="predicted"/>
<dbReference type="SUPFAM" id="SSF51905">
    <property type="entry name" value="FAD/NAD(P)-binding domain"/>
    <property type="match status" value="1"/>
</dbReference>
<dbReference type="NCBIfam" id="NF009474">
    <property type="entry name" value="PRK12837.1"/>
    <property type="match status" value="1"/>
</dbReference>
<comment type="cofactor">
    <cofactor evidence="1">
        <name>FAD</name>
        <dbReference type="ChEBI" id="CHEBI:57692"/>
    </cofactor>
</comment>
<accession>A0A4R5B337</accession>
<dbReference type="RefSeq" id="WP_132686734.1">
    <property type="nucleotide sequence ID" value="NZ_SMLA01000094.1"/>
</dbReference>
<dbReference type="PANTHER" id="PTHR43400:SF10">
    <property type="entry name" value="3-OXOSTEROID 1-DEHYDROGENASE"/>
    <property type="match status" value="1"/>
</dbReference>